<evidence type="ECO:0000313" key="2">
    <source>
        <dbReference type="Proteomes" id="UP001599542"/>
    </source>
</evidence>
<dbReference type="Proteomes" id="UP001599542">
    <property type="component" value="Unassembled WGS sequence"/>
</dbReference>
<accession>A0ABW6GRE5</accession>
<dbReference type="EMBL" id="JBHYPX010000058">
    <property type="protein sequence ID" value="MFE1355306.1"/>
    <property type="molecule type" value="Genomic_DNA"/>
</dbReference>
<keyword evidence="2" id="KW-1185">Reference proteome</keyword>
<dbReference type="RefSeq" id="WP_380329385.1">
    <property type="nucleotide sequence ID" value="NZ_JBHYPW010000056.1"/>
</dbReference>
<protein>
    <submittedName>
        <fullName evidence="1">Uncharacterized protein</fullName>
    </submittedName>
</protein>
<comment type="caution">
    <text evidence="1">The sequence shown here is derived from an EMBL/GenBank/DDBJ whole genome shotgun (WGS) entry which is preliminary data.</text>
</comment>
<sequence length="42" mass="4225">MTRVLAAAGWLLLAAAVAVVPLVLTLALCRGAAHGDQNGDQP</sequence>
<organism evidence="1 2">
    <name type="scientific">Kitasatospora phosalacinea</name>
    <dbReference type="NCBI Taxonomy" id="2065"/>
    <lineage>
        <taxon>Bacteria</taxon>
        <taxon>Bacillati</taxon>
        <taxon>Actinomycetota</taxon>
        <taxon>Actinomycetes</taxon>
        <taxon>Kitasatosporales</taxon>
        <taxon>Streptomycetaceae</taxon>
        <taxon>Kitasatospora</taxon>
    </lineage>
</organism>
<evidence type="ECO:0000313" key="1">
    <source>
        <dbReference type="EMBL" id="MFE1355306.1"/>
    </source>
</evidence>
<proteinExistence type="predicted"/>
<reference evidence="1 2" key="1">
    <citation type="submission" date="2024-09" db="EMBL/GenBank/DDBJ databases">
        <title>The Natural Products Discovery Center: Release of the First 8490 Sequenced Strains for Exploring Actinobacteria Biosynthetic Diversity.</title>
        <authorList>
            <person name="Kalkreuter E."/>
            <person name="Kautsar S.A."/>
            <person name="Yang D."/>
            <person name="Bader C.D."/>
            <person name="Teijaro C.N."/>
            <person name="Fluegel L."/>
            <person name="Davis C.M."/>
            <person name="Simpson J.R."/>
            <person name="Lauterbach L."/>
            <person name="Steele A.D."/>
            <person name="Gui C."/>
            <person name="Meng S."/>
            <person name="Li G."/>
            <person name="Viehrig K."/>
            <person name="Ye F."/>
            <person name="Su P."/>
            <person name="Kiefer A.F."/>
            <person name="Nichols A."/>
            <person name="Cepeda A.J."/>
            <person name="Yan W."/>
            <person name="Fan B."/>
            <person name="Jiang Y."/>
            <person name="Adhikari A."/>
            <person name="Zheng C.-J."/>
            <person name="Schuster L."/>
            <person name="Cowan T.M."/>
            <person name="Smanski M.J."/>
            <person name="Chevrette M.G."/>
            <person name="De Carvalho L.P.S."/>
            <person name="Shen B."/>
        </authorList>
    </citation>
    <scope>NUCLEOTIDE SEQUENCE [LARGE SCALE GENOMIC DNA]</scope>
    <source>
        <strain evidence="1 2">NPDC058753</strain>
    </source>
</reference>
<name>A0ABW6GRE5_9ACTN</name>
<gene>
    <name evidence="1" type="ORF">ACFW6T_25270</name>
</gene>